<dbReference type="InterPro" id="IPR015946">
    <property type="entry name" value="KH_dom-like_a/b"/>
</dbReference>
<dbReference type="GO" id="GO:0003735">
    <property type="term" value="F:structural constituent of ribosome"/>
    <property type="evidence" value="ECO:0007669"/>
    <property type="project" value="UniProtKB-UniRule"/>
</dbReference>
<keyword evidence="3 6" id="KW-0694">RNA-binding</keyword>
<evidence type="ECO:0000256" key="4">
    <source>
        <dbReference type="ARBA" id="ARBA00022980"/>
    </source>
</evidence>
<dbReference type="InterPro" id="IPR005703">
    <property type="entry name" value="Ribosomal_uS3_euk/arc"/>
</dbReference>
<gene>
    <name evidence="6" type="primary">rps3</name>
    <name evidence="8" type="ORF">ENM78_04005</name>
</gene>
<dbReference type="NCBIfam" id="NF003219">
    <property type="entry name" value="PRK04191.1"/>
    <property type="match status" value="1"/>
</dbReference>
<dbReference type="NCBIfam" id="TIGR01008">
    <property type="entry name" value="uS3_euk_arch"/>
    <property type="match status" value="1"/>
</dbReference>
<dbReference type="PANTHER" id="PTHR11760">
    <property type="entry name" value="30S/40S RIBOSOMAL PROTEIN S3"/>
    <property type="match status" value="1"/>
</dbReference>
<sequence length="225" mass="25139">MVNIKRYFVEKGIATVRIDEYLAKHFYRAGYAGVDTYKTPLGTRIVIYAERPAFLIGRRGQTIRNLATIFEQHFGIENPQITVMPVENPDLNARIMAFRLAVALERGFHFRRAAFIALRRIMAAGALGAEIVISGKLTSERARHEKFRAGKIFKAGYQASYVTEKAVAHALLKPGIYGIKVLIVKPVRPVDSIKIIPPEQAGLKVEEIAKAEPVSGEEIFQESES</sequence>
<dbReference type="GO" id="GO:0019843">
    <property type="term" value="F:rRNA binding"/>
    <property type="evidence" value="ECO:0007669"/>
    <property type="project" value="UniProtKB-UniRule"/>
</dbReference>
<name>A0A7J3ZMD7_9CREN</name>
<dbReference type="InterPro" id="IPR057258">
    <property type="entry name" value="Ribosomal_uS3"/>
</dbReference>
<dbReference type="PROSITE" id="PS50823">
    <property type="entry name" value="KH_TYPE_2"/>
    <property type="match status" value="1"/>
</dbReference>
<dbReference type="PANTHER" id="PTHR11760:SF32">
    <property type="entry name" value="SMALL RIBOSOMAL SUBUNIT PROTEIN US3"/>
    <property type="match status" value="1"/>
</dbReference>
<evidence type="ECO:0000256" key="5">
    <source>
        <dbReference type="ARBA" id="ARBA00023274"/>
    </source>
</evidence>
<dbReference type="GO" id="GO:0022627">
    <property type="term" value="C:cytosolic small ribosomal subunit"/>
    <property type="evidence" value="ECO:0007669"/>
    <property type="project" value="UniProtKB-UniRule"/>
</dbReference>
<dbReference type="Gene3D" id="3.30.1140.32">
    <property type="entry name" value="Ribosomal protein S3, C-terminal domain"/>
    <property type="match status" value="1"/>
</dbReference>
<evidence type="ECO:0000313" key="8">
    <source>
        <dbReference type="EMBL" id="HHQ80600.1"/>
    </source>
</evidence>
<dbReference type="Gene3D" id="3.30.300.20">
    <property type="match status" value="1"/>
</dbReference>
<protein>
    <recommendedName>
        <fullName evidence="6">Small ribosomal subunit protein uS3</fullName>
    </recommendedName>
</protein>
<comment type="similarity">
    <text evidence="1 6">Belongs to the universal ribosomal protein uS3 family.</text>
</comment>
<keyword evidence="4 6" id="KW-0689">Ribosomal protein</keyword>
<dbReference type="GO" id="GO:0006412">
    <property type="term" value="P:translation"/>
    <property type="evidence" value="ECO:0007669"/>
    <property type="project" value="UniProtKB-UniRule"/>
</dbReference>
<accession>A0A7J3ZMD7</accession>
<evidence type="ECO:0000256" key="1">
    <source>
        <dbReference type="ARBA" id="ARBA00010761"/>
    </source>
</evidence>
<evidence type="ECO:0000256" key="6">
    <source>
        <dbReference type="HAMAP-Rule" id="MF_01309"/>
    </source>
</evidence>
<keyword evidence="2 6" id="KW-0699">rRNA-binding</keyword>
<comment type="function">
    <text evidence="6">Binds the lower part of the 30S subunit head.</text>
</comment>
<comment type="caution">
    <text evidence="8">The sequence shown here is derived from an EMBL/GenBank/DDBJ whole genome shotgun (WGS) entry which is preliminary data.</text>
</comment>
<organism evidence="8">
    <name type="scientific">Fervidicoccus fontis</name>
    <dbReference type="NCBI Taxonomy" id="683846"/>
    <lineage>
        <taxon>Archaea</taxon>
        <taxon>Thermoproteota</taxon>
        <taxon>Thermoprotei</taxon>
        <taxon>Fervidicoccales</taxon>
        <taxon>Fervidicoccaceae</taxon>
        <taxon>Fervidicoccus</taxon>
    </lineage>
</organism>
<dbReference type="InterPro" id="IPR001351">
    <property type="entry name" value="Ribosomal_uS3_C"/>
</dbReference>
<reference evidence="8" key="1">
    <citation type="journal article" date="2020" name="mSystems">
        <title>Genome- and Community-Level Interaction Insights into Carbon Utilization and Element Cycling Functions of Hydrothermarchaeota in Hydrothermal Sediment.</title>
        <authorList>
            <person name="Zhou Z."/>
            <person name="Liu Y."/>
            <person name="Xu W."/>
            <person name="Pan J."/>
            <person name="Luo Z.H."/>
            <person name="Li M."/>
        </authorList>
    </citation>
    <scope>NUCLEOTIDE SEQUENCE [LARGE SCALE GENOMIC DNA]</scope>
    <source>
        <strain evidence="8">SpSt-1116</strain>
    </source>
</reference>
<dbReference type="EMBL" id="DRZC01000056">
    <property type="protein sequence ID" value="HHQ80600.1"/>
    <property type="molecule type" value="Genomic_DNA"/>
</dbReference>
<dbReference type="Pfam" id="PF00189">
    <property type="entry name" value="Ribosomal_S3_C"/>
    <property type="match status" value="1"/>
</dbReference>
<dbReference type="CDD" id="cd02411">
    <property type="entry name" value="KH-II_30S_S3_arch"/>
    <property type="match status" value="1"/>
</dbReference>
<dbReference type="InterPro" id="IPR004044">
    <property type="entry name" value="KH_dom_type_2"/>
</dbReference>
<evidence type="ECO:0000256" key="3">
    <source>
        <dbReference type="ARBA" id="ARBA00022884"/>
    </source>
</evidence>
<dbReference type="AlphaFoldDB" id="A0A7J3ZMD7"/>
<keyword evidence="5 6" id="KW-0687">Ribonucleoprotein</keyword>
<dbReference type="SUPFAM" id="SSF54821">
    <property type="entry name" value="Ribosomal protein S3 C-terminal domain"/>
    <property type="match status" value="1"/>
</dbReference>
<evidence type="ECO:0000259" key="7">
    <source>
        <dbReference type="PROSITE" id="PS50823"/>
    </source>
</evidence>
<dbReference type="InterPro" id="IPR009019">
    <property type="entry name" value="KH_sf_prok-type"/>
</dbReference>
<dbReference type="HAMAP" id="MF_01309_A">
    <property type="entry name" value="Ribosomal_uS3_A"/>
    <property type="match status" value="1"/>
</dbReference>
<dbReference type="FunFam" id="3.30.300.20:FF:000001">
    <property type="entry name" value="30S ribosomal protein S3"/>
    <property type="match status" value="1"/>
</dbReference>
<proteinExistence type="inferred from homology"/>
<dbReference type="InterPro" id="IPR036419">
    <property type="entry name" value="Ribosomal_S3_C_sf"/>
</dbReference>
<dbReference type="Pfam" id="PF07650">
    <property type="entry name" value="KH_2"/>
    <property type="match status" value="1"/>
</dbReference>
<feature type="domain" description="KH type-2" evidence="7">
    <location>
        <begin position="18"/>
        <end position="87"/>
    </location>
</feature>
<dbReference type="SUPFAM" id="SSF54814">
    <property type="entry name" value="Prokaryotic type KH domain (KH-domain type II)"/>
    <property type="match status" value="1"/>
</dbReference>
<comment type="subunit">
    <text evidence="6">Part of the 30S ribosomal subunit.</text>
</comment>
<evidence type="ECO:0000256" key="2">
    <source>
        <dbReference type="ARBA" id="ARBA00022730"/>
    </source>
</evidence>
<dbReference type="InterPro" id="IPR027488">
    <property type="entry name" value="Ribosomal_uS3_arc"/>
</dbReference>